<dbReference type="PANTHER" id="PTHR33164:SF43">
    <property type="entry name" value="HTH-TYPE TRANSCRIPTIONAL REPRESSOR YETL"/>
    <property type="match status" value="1"/>
</dbReference>
<sequence>MNYTLIKEVIELVEQFENQNKNSPGHSNDINGFKEWVAASFERNYDEVEPDWEGKNRGRSAESVINTLIVHMNRYAKSYFRAAIHDSMFSSQEDFIYLITLKSFGAMSKTELIKINVHDKPAGIQIINRLIHQGWAEQSDSDTDKRIKVIKITDKGLEILGGSMDKIRQASQIVTGDLTYNEKMKLIDLLSKLNHFHHSIYCKNLDSKELLDVAYSHLNKN</sequence>
<dbReference type="Proteomes" id="UP000257030">
    <property type="component" value="Unassembled WGS sequence"/>
</dbReference>
<dbReference type="SUPFAM" id="SSF46785">
    <property type="entry name" value="Winged helix' DNA-binding domain"/>
    <property type="match status" value="1"/>
</dbReference>
<name>A0A3D9D201_9FLAO</name>
<accession>A0A3D9D201</accession>
<dbReference type="RefSeq" id="WP_116015153.1">
    <property type="nucleotide sequence ID" value="NZ_QNUH01000039.1"/>
</dbReference>
<comment type="caution">
    <text evidence="2">The sequence shown here is derived from an EMBL/GenBank/DDBJ whole genome shotgun (WGS) entry which is preliminary data.</text>
</comment>
<protein>
    <submittedName>
        <fullName evidence="2">MarR family transcriptional regulator</fullName>
    </submittedName>
</protein>
<dbReference type="InterPro" id="IPR036390">
    <property type="entry name" value="WH_DNA-bd_sf"/>
</dbReference>
<dbReference type="InterPro" id="IPR039422">
    <property type="entry name" value="MarR/SlyA-like"/>
</dbReference>
<organism evidence="2 3">
    <name type="scientific">Chryseobacterium elymi</name>
    <dbReference type="NCBI Taxonomy" id="395936"/>
    <lineage>
        <taxon>Bacteria</taxon>
        <taxon>Pseudomonadati</taxon>
        <taxon>Bacteroidota</taxon>
        <taxon>Flavobacteriia</taxon>
        <taxon>Flavobacteriales</taxon>
        <taxon>Weeksellaceae</taxon>
        <taxon>Chryseobacterium group</taxon>
        <taxon>Chryseobacterium</taxon>
    </lineage>
</organism>
<evidence type="ECO:0000313" key="3">
    <source>
        <dbReference type="Proteomes" id="UP000257030"/>
    </source>
</evidence>
<dbReference type="PRINTS" id="PR00598">
    <property type="entry name" value="HTHMARR"/>
</dbReference>
<gene>
    <name evidence="2" type="ORF">DRF60_20355</name>
</gene>
<dbReference type="GO" id="GO:0006950">
    <property type="term" value="P:response to stress"/>
    <property type="evidence" value="ECO:0007669"/>
    <property type="project" value="TreeGrafter"/>
</dbReference>
<feature type="domain" description="HTH marR-type" evidence="1">
    <location>
        <begin position="62"/>
        <end position="195"/>
    </location>
</feature>
<dbReference type="EMBL" id="QNUH01000039">
    <property type="protein sequence ID" value="REC72030.1"/>
    <property type="molecule type" value="Genomic_DNA"/>
</dbReference>
<dbReference type="PANTHER" id="PTHR33164">
    <property type="entry name" value="TRANSCRIPTIONAL REGULATOR, MARR FAMILY"/>
    <property type="match status" value="1"/>
</dbReference>
<dbReference type="Gene3D" id="1.10.10.10">
    <property type="entry name" value="Winged helix-like DNA-binding domain superfamily/Winged helix DNA-binding domain"/>
    <property type="match status" value="1"/>
</dbReference>
<dbReference type="AlphaFoldDB" id="A0A3D9D201"/>
<keyword evidence="3" id="KW-1185">Reference proteome</keyword>
<dbReference type="InterPro" id="IPR000835">
    <property type="entry name" value="HTH_MarR-typ"/>
</dbReference>
<reference evidence="2 3" key="1">
    <citation type="journal article" date="2010" name="Syst. Appl. Microbiol.">
        <title>Four new species of Chryseobacterium from the rhizosphere of coastal sand dune plants, Chryseobacterium elymi sp. nov., Chryseobacterium hagamense sp. nov., Chryseobacterium lathyri sp. nov. and Chryseobacterium rhizosphaerae sp. nov.</title>
        <authorList>
            <person name="Cho S.H."/>
            <person name="Lee K.S."/>
            <person name="Shin D.S."/>
            <person name="Han J.H."/>
            <person name="Park K.S."/>
            <person name="Lee C.H."/>
            <person name="Park K.H."/>
            <person name="Kim S.B."/>
        </authorList>
    </citation>
    <scope>NUCLEOTIDE SEQUENCE [LARGE SCALE GENOMIC DNA]</scope>
    <source>
        <strain evidence="2 3">KCTC 22547</strain>
    </source>
</reference>
<dbReference type="InterPro" id="IPR036388">
    <property type="entry name" value="WH-like_DNA-bd_sf"/>
</dbReference>
<proteinExistence type="predicted"/>
<evidence type="ECO:0000313" key="2">
    <source>
        <dbReference type="EMBL" id="REC72030.1"/>
    </source>
</evidence>
<dbReference type="GO" id="GO:0003700">
    <property type="term" value="F:DNA-binding transcription factor activity"/>
    <property type="evidence" value="ECO:0007669"/>
    <property type="project" value="InterPro"/>
</dbReference>
<evidence type="ECO:0000259" key="1">
    <source>
        <dbReference type="PROSITE" id="PS50995"/>
    </source>
</evidence>
<dbReference type="PROSITE" id="PS50995">
    <property type="entry name" value="HTH_MARR_2"/>
    <property type="match status" value="1"/>
</dbReference>
<dbReference type="OrthoDB" id="961069at2"/>
<dbReference type="Pfam" id="PF13463">
    <property type="entry name" value="HTH_27"/>
    <property type="match status" value="1"/>
</dbReference>